<proteinExistence type="predicted"/>
<sequence>MPVSKKTLRNVFKISNLATEPNSKRILMHIERIEHFSSAEKTKKMEPHFRNIDMEKARPQKEPLVLPLWEWTRCIPFRSRLSSHAGHPSLLLVLNLRSELWE</sequence>
<keyword evidence="2" id="KW-1185">Reference proteome</keyword>
<dbReference type="AlphaFoldDB" id="A0AAV4MAC8"/>
<gene>
    <name evidence="1" type="ORF">CEXT_508841</name>
</gene>
<reference evidence="1 2" key="1">
    <citation type="submission" date="2021-06" db="EMBL/GenBank/DDBJ databases">
        <title>Caerostris extrusa draft genome.</title>
        <authorList>
            <person name="Kono N."/>
            <person name="Arakawa K."/>
        </authorList>
    </citation>
    <scope>NUCLEOTIDE SEQUENCE [LARGE SCALE GENOMIC DNA]</scope>
</reference>
<protein>
    <recommendedName>
        <fullName evidence="3">Ribosomal protein S10</fullName>
    </recommendedName>
</protein>
<dbReference type="Proteomes" id="UP001054945">
    <property type="component" value="Unassembled WGS sequence"/>
</dbReference>
<organism evidence="1 2">
    <name type="scientific">Caerostris extrusa</name>
    <name type="common">Bark spider</name>
    <name type="synonym">Caerostris bankana</name>
    <dbReference type="NCBI Taxonomy" id="172846"/>
    <lineage>
        <taxon>Eukaryota</taxon>
        <taxon>Metazoa</taxon>
        <taxon>Ecdysozoa</taxon>
        <taxon>Arthropoda</taxon>
        <taxon>Chelicerata</taxon>
        <taxon>Arachnida</taxon>
        <taxon>Araneae</taxon>
        <taxon>Araneomorphae</taxon>
        <taxon>Entelegynae</taxon>
        <taxon>Araneoidea</taxon>
        <taxon>Araneidae</taxon>
        <taxon>Caerostris</taxon>
    </lineage>
</organism>
<dbReference type="EMBL" id="BPLR01002013">
    <property type="protein sequence ID" value="GIX68989.1"/>
    <property type="molecule type" value="Genomic_DNA"/>
</dbReference>
<name>A0AAV4MAC8_CAEEX</name>
<accession>A0AAV4MAC8</accession>
<evidence type="ECO:0000313" key="1">
    <source>
        <dbReference type="EMBL" id="GIX68989.1"/>
    </source>
</evidence>
<evidence type="ECO:0000313" key="2">
    <source>
        <dbReference type="Proteomes" id="UP001054945"/>
    </source>
</evidence>
<evidence type="ECO:0008006" key="3">
    <source>
        <dbReference type="Google" id="ProtNLM"/>
    </source>
</evidence>
<comment type="caution">
    <text evidence="1">The sequence shown here is derived from an EMBL/GenBank/DDBJ whole genome shotgun (WGS) entry which is preliminary data.</text>
</comment>